<dbReference type="AlphaFoldDB" id="A0A4U9UG17"/>
<dbReference type="KEGG" id="stha:NCTC11429_00196"/>
<dbReference type="EMBL" id="LR590484">
    <property type="protein sequence ID" value="VTR28424.1"/>
    <property type="molecule type" value="Genomic_DNA"/>
</dbReference>
<dbReference type="GeneID" id="78461023"/>
<organism evidence="1 2">
    <name type="scientific">Sphingobacterium thalpophilum</name>
    <dbReference type="NCBI Taxonomy" id="259"/>
    <lineage>
        <taxon>Bacteria</taxon>
        <taxon>Pseudomonadati</taxon>
        <taxon>Bacteroidota</taxon>
        <taxon>Sphingobacteriia</taxon>
        <taxon>Sphingobacteriales</taxon>
        <taxon>Sphingobacteriaceae</taxon>
        <taxon>Sphingobacterium</taxon>
    </lineage>
</organism>
<dbReference type="Proteomes" id="UP000308196">
    <property type="component" value="Chromosome"/>
</dbReference>
<name>A0A4U9UG17_9SPHI</name>
<dbReference type="RefSeq" id="WP_037533366.1">
    <property type="nucleotide sequence ID" value="NZ_LR590484.1"/>
</dbReference>
<protein>
    <recommendedName>
        <fullName evidence="3">Lipoprotein</fullName>
    </recommendedName>
</protein>
<accession>A0A4U9UG17</accession>
<evidence type="ECO:0000313" key="1">
    <source>
        <dbReference type="EMBL" id="VTR28424.1"/>
    </source>
</evidence>
<evidence type="ECO:0008006" key="3">
    <source>
        <dbReference type="Google" id="ProtNLM"/>
    </source>
</evidence>
<dbReference type="PROSITE" id="PS51257">
    <property type="entry name" value="PROKAR_LIPOPROTEIN"/>
    <property type="match status" value="1"/>
</dbReference>
<proteinExistence type="predicted"/>
<gene>
    <name evidence="1" type="ORF">NCTC11429_00196</name>
</gene>
<reference evidence="1 2" key="1">
    <citation type="submission" date="2019-05" db="EMBL/GenBank/DDBJ databases">
        <authorList>
            <consortium name="Pathogen Informatics"/>
        </authorList>
    </citation>
    <scope>NUCLEOTIDE SEQUENCE [LARGE SCALE GENOMIC DNA]</scope>
    <source>
        <strain evidence="1 2">NCTC11429</strain>
    </source>
</reference>
<evidence type="ECO:0000313" key="2">
    <source>
        <dbReference type="Proteomes" id="UP000308196"/>
    </source>
</evidence>
<sequence length="261" mass="29908">MKISLYIKITSLTFLSLGTIACGQKLKNKSVVQSKKLKEPTSTEEHAMVARDSISVHFEIEKISAEEFFTSKRRQKTSKLAEKITDFQIVPKLLTRVVDFKEMGNYLNIEKINFRNGTSSDDNDLLSECTFVAFFPTEDILLLEGGHSTDVSFDLGTGQETYDTGNPGLATTSPSGIFRLNKVYEGQECFYHFIQVKKNGKFKKIAELNDIFEKKTNKWLCVVEKEFWTDDHSLYFGLVTKYNERGNEYEFYKVKIIDSSN</sequence>
<dbReference type="STRING" id="1123265.GCA_000686625_03413"/>